<dbReference type="PANTHER" id="PTHR43229">
    <property type="entry name" value="NODULATION PROTEIN J"/>
    <property type="match status" value="1"/>
</dbReference>
<evidence type="ECO:0000259" key="7">
    <source>
        <dbReference type="PROSITE" id="PS51012"/>
    </source>
</evidence>
<dbReference type="Proteomes" id="UP001501532">
    <property type="component" value="Unassembled WGS sequence"/>
</dbReference>
<gene>
    <name evidence="8" type="ORF">GCM10010448_43790</name>
</gene>
<sequence length="293" mass="31213">MTEGTPPTRIPAAGVPHARPAVAGRPVGGGPLLRMLPSSSYAGLSFRLVERSVLLYSRAWLVLVSGVFEPLFYLLAFRVGFSSLIGDVTGPDGRPMSYVAFVAPALLVASAMNGAVYETLSIFYKLRFDRLYDAVLATPMGTLDVAIGEISWAVLRSGLYATAFLGVMAAMGLATSPWALLLIPTALLIATAFAAIGMVCATLLRSSSQFDYIHAVVMPMFLFSTTFYPMSVYPPSLRWLVELSPLYHGIELARGLSAGTLDPTMIGHVGFLAVLAAGGLYVASRRIGKLLLS</sequence>
<keyword evidence="4 6" id="KW-0472">Membrane</keyword>
<dbReference type="EMBL" id="BAAAUF010000041">
    <property type="protein sequence ID" value="GAA3055609.1"/>
    <property type="molecule type" value="Genomic_DNA"/>
</dbReference>
<evidence type="ECO:0000256" key="1">
    <source>
        <dbReference type="ARBA" id="ARBA00004141"/>
    </source>
</evidence>
<keyword evidence="2 6" id="KW-0812">Transmembrane</keyword>
<feature type="transmembrane region" description="Helical" evidence="6">
    <location>
        <begin position="265"/>
        <end position="283"/>
    </location>
</feature>
<dbReference type="Pfam" id="PF01061">
    <property type="entry name" value="ABC2_membrane"/>
    <property type="match status" value="1"/>
</dbReference>
<organism evidence="8 9">
    <name type="scientific">Streptomyces glomeratus</name>
    <dbReference type="NCBI Taxonomy" id="284452"/>
    <lineage>
        <taxon>Bacteria</taxon>
        <taxon>Bacillati</taxon>
        <taxon>Actinomycetota</taxon>
        <taxon>Actinomycetes</taxon>
        <taxon>Kitasatosporales</taxon>
        <taxon>Streptomycetaceae</taxon>
        <taxon>Streptomyces</taxon>
    </lineage>
</organism>
<name>A0ABP6LTW8_9ACTN</name>
<evidence type="ECO:0000256" key="4">
    <source>
        <dbReference type="ARBA" id="ARBA00023136"/>
    </source>
</evidence>
<keyword evidence="6" id="KW-0813">Transport</keyword>
<proteinExistence type="inferred from homology"/>
<keyword evidence="6" id="KW-1003">Cell membrane</keyword>
<protein>
    <recommendedName>
        <fullName evidence="6">Transport permease protein</fullName>
    </recommendedName>
</protein>
<dbReference type="PROSITE" id="PS51012">
    <property type="entry name" value="ABC_TM2"/>
    <property type="match status" value="1"/>
</dbReference>
<reference evidence="9" key="1">
    <citation type="journal article" date="2019" name="Int. J. Syst. Evol. Microbiol.">
        <title>The Global Catalogue of Microorganisms (GCM) 10K type strain sequencing project: providing services to taxonomists for standard genome sequencing and annotation.</title>
        <authorList>
            <consortium name="The Broad Institute Genomics Platform"/>
            <consortium name="The Broad Institute Genome Sequencing Center for Infectious Disease"/>
            <person name="Wu L."/>
            <person name="Ma J."/>
        </authorList>
    </citation>
    <scope>NUCLEOTIDE SEQUENCE [LARGE SCALE GENOMIC DNA]</scope>
    <source>
        <strain evidence="9">JCM 9091</strain>
    </source>
</reference>
<keyword evidence="9" id="KW-1185">Reference proteome</keyword>
<keyword evidence="3 6" id="KW-1133">Transmembrane helix</keyword>
<evidence type="ECO:0000256" key="2">
    <source>
        <dbReference type="ARBA" id="ARBA00022692"/>
    </source>
</evidence>
<evidence type="ECO:0000256" key="3">
    <source>
        <dbReference type="ARBA" id="ARBA00022989"/>
    </source>
</evidence>
<dbReference type="PRINTS" id="PR00164">
    <property type="entry name" value="ABC2TRNSPORT"/>
</dbReference>
<evidence type="ECO:0000313" key="8">
    <source>
        <dbReference type="EMBL" id="GAA3055609.1"/>
    </source>
</evidence>
<dbReference type="PIRSF" id="PIRSF006648">
    <property type="entry name" value="DrrB"/>
    <property type="match status" value="1"/>
</dbReference>
<feature type="transmembrane region" description="Helical" evidence="6">
    <location>
        <begin position="55"/>
        <end position="76"/>
    </location>
</feature>
<evidence type="ECO:0000313" key="9">
    <source>
        <dbReference type="Proteomes" id="UP001501532"/>
    </source>
</evidence>
<accession>A0ABP6LTW8</accession>
<feature type="domain" description="ABC transmembrane type-2" evidence="7">
    <location>
        <begin position="61"/>
        <end position="290"/>
    </location>
</feature>
<evidence type="ECO:0000256" key="5">
    <source>
        <dbReference type="ARBA" id="ARBA00023251"/>
    </source>
</evidence>
<dbReference type="InterPro" id="IPR013525">
    <property type="entry name" value="ABC2_TM"/>
</dbReference>
<feature type="transmembrane region" description="Helical" evidence="6">
    <location>
        <begin position="186"/>
        <end position="205"/>
    </location>
</feature>
<dbReference type="InterPro" id="IPR047817">
    <property type="entry name" value="ABC2_TM_bact-type"/>
</dbReference>
<comment type="subcellular location">
    <subcellularLocation>
        <location evidence="6">Cell membrane</location>
        <topology evidence="6">Multi-pass membrane protein</topology>
    </subcellularLocation>
    <subcellularLocation>
        <location evidence="1">Membrane</location>
        <topology evidence="1">Multi-pass membrane protein</topology>
    </subcellularLocation>
</comment>
<keyword evidence="5" id="KW-0046">Antibiotic resistance</keyword>
<dbReference type="RefSeq" id="WP_234514917.1">
    <property type="nucleotide sequence ID" value="NZ_BAAAUF010000041.1"/>
</dbReference>
<feature type="transmembrane region" description="Helical" evidence="6">
    <location>
        <begin position="212"/>
        <end position="230"/>
    </location>
</feature>
<comment type="similarity">
    <text evidence="6">Belongs to the ABC-2 integral membrane protein family.</text>
</comment>
<dbReference type="PANTHER" id="PTHR43229:SF2">
    <property type="entry name" value="NODULATION PROTEIN J"/>
    <property type="match status" value="1"/>
</dbReference>
<dbReference type="InterPro" id="IPR000412">
    <property type="entry name" value="ABC_2_transport"/>
</dbReference>
<evidence type="ECO:0000256" key="6">
    <source>
        <dbReference type="RuleBase" id="RU361157"/>
    </source>
</evidence>
<feature type="transmembrane region" description="Helical" evidence="6">
    <location>
        <begin position="96"/>
        <end position="117"/>
    </location>
</feature>
<dbReference type="InterPro" id="IPR051784">
    <property type="entry name" value="Nod_factor_ABC_transporter"/>
</dbReference>
<comment type="caution">
    <text evidence="8">The sequence shown here is derived from an EMBL/GenBank/DDBJ whole genome shotgun (WGS) entry which is preliminary data.</text>
</comment>
<feature type="transmembrane region" description="Helical" evidence="6">
    <location>
        <begin position="159"/>
        <end position="180"/>
    </location>
</feature>